<keyword evidence="10" id="KW-0732">Signal</keyword>
<accession>A0A081P8T2</accession>
<sequence>MLRISLFLLMLLFGVWPAGSVLGADPAPSTGTSPPAGLEEEGVYLLIDKSENRLTVIVNGRAAYGFAVATGRTKDMTPTGTFHIVTKIVKPWYVRKQIPGGDPRNPLGTRWMGINVPGSGGYRYGIHGTNRPYSIGSNASSGCVRMHNRDVEWLYRHIPLGTVVIVRD</sequence>
<dbReference type="UniPathway" id="UPA00219"/>
<dbReference type="GO" id="GO:0071555">
    <property type="term" value="P:cell wall organization"/>
    <property type="evidence" value="ECO:0007669"/>
    <property type="project" value="UniProtKB-UniRule"/>
</dbReference>
<dbReference type="Proteomes" id="UP000028123">
    <property type="component" value="Unassembled WGS sequence"/>
</dbReference>
<dbReference type="Pfam" id="PF03734">
    <property type="entry name" value="YkuD"/>
    <property type="match status" value="1"/>
</dbReference>
<dbReference type="PROSITE" id="PS52029">
    <property type="entry name" value="LD_TPASE"/>
    <property type="match status" value="1"/>
</dbReference>
<feature type="active site" description="Nucleophile" evidence="9">
    <location>
        <position position="143"/>
    </location>
</feature>
<feature type="chain" id="PRO_5001761481" description="L,D-TPase catalytic domain-containing protein" evidence="10">
    <location>
        <begin position="24"/>
        <end position="168"/>
    </location>
</feature>
<keyword evidence="13" id="KW-1185">Reference proteome</keyword>
<comment type="similarity">
    <text evidence="2">Belongs to the YkuD family.</text>
</comment>
<evidence type="ECO:0000256" key="10">
    <source>
        <dbReference type="SAM" id="SignalP"/>
    </source>
</evidence>
<evidence type="ECO:0000256" key="7">
    <source>
        <dbReference type="ARBA" id="ARBA00023316"/>
    </source>
</evidence>
<comment type="pathway">
    <text evidence="1 9">Cell wall biogenesis; peptidoglycan biosynthesis.</text>
</comment>
<dbReference type="GO" id="GO:0005576">
    <property type="term" value="C:extracellular region"/>
    <property type="evidence" value="ECO:0007669"/>
    <property type="project" value="TreeGrafter"/>
</dbReference>
<feature type="signal peptide" evidence="10">
    <location>
        <begin position="1"/>
        <end position="23"/>
    </location>
</feature>
<keyword evidence="5 9" id="KW-0133">Cell shape</keyword>
<reference evidence="12 13" key="1">
    <citation type="submission" date="2014-06" db="EMBL/GenBank/DDBJ databases">
        <title>Draft genome sequence of Paenibacillus sp. MSt1.</title>
        <authorList>
            <person name="Aw Y.K."/>
            <person name="Ong K.S."/>
            <person name="Gan H.M."/>
            <person name="Lee S.M."/>
        </authorList>
    </citation>
    <scope>NUCLEOTIDE SEQUENCE [LARGE SCALE GENOMIC DNA]</scope>
    <source>
        <strain evidence="12 13">MSt1</strain>
    </source>
</reference>
<evidence type="ECO:0000256" key="6">
    <source>
        <dbReference type="ARBA" id="ARBA00022984"/>
    </source>
</evidence>
<dbReference type="PANTHER" id="PTHR30582:SF4">
    <property type="entry name" value="L,D-TRANSPEPTIDASE YQJB-RELATED"/>
    <property type="match status" value="1"/>
</dbReference>
<dbReference type="AlphaFoldDB" id="A0A081P8T2"/>
<evidence type="ECO:0000256" key="9">
    <source>
        <dbReference type="PROSITE-ProRule" id="PRU01373"/>
    </source>
</evidence>
<dbReference type="FunFam" id="2.40.440.10:FF:000003">
    <property type="entry name" value="L,D-transpeptidase YciB"/>
    <property type="match status" value="1"/>
</dbReference>
<dbReference type="InterPro" id="IPR038063">
    <property type="entry name" value="Transpep_catalytic_dom"/>
</dbReference>
<dbReference type="InterPro" id="IPR050979">
    <property type="entry name" value="LD-transpeptidase"/>
</dbReference>
<gene>
    <name evidence="12" type="ORF">ET33_24805</name>
</gene>
<evidence type="ECO:0000256" key="2">
    <source>
        <dbReference type="ARBA" id="ARBA00005992"/>
    </source>
</evidence>
<dbReference type="PANTHER" id="PTHR30582">
    <property type="entry name" value="L,D-TRANSPEPTIDASE"/>
    <property type="match status" value="1"/>
</dbReference>
<comment type="pathway">
    <text evidence="8">Glycan biosynthesis.</text>
</comment>
<keyword evidence="7 9" id="KW-0961">Cell wall biogenesis/degradation</keyword>
<dbReference type="GO" id="GO:0018104">
    <property type="term" value="P:peptidoglycan-protein cross-linking"/>
    <property type="evidence" value="ECO:0007669"/>
    <property type="project" value="TreeGrafter"/>
</dbReference>
<evidence type="ECO:0000256" key="8">
    <source>
        <dbReference type="ARBA" id="ARBA00060592"/>
    </source>
</evidence>
<keyword evidence="6 9" id="KW-0573">Peptidoglycan synthesis</keyword>
<dbReference type="Gene3D" id="2.40.440.10">
    <property type="entry name" value="L,D-transpeptidase catalytic domain-like"/>
    <property type="match status" value="1"/>
</dbReference>
<dbReference type="SUPFAM" id="SSF141523">
    <property type="entry name" value="L,D-transpeptidase catalytic domain-like"/>
    <property type="match status" value="1"/>
</dbReference>
<evidence type="ECO:0000256" key="1">
    <source>
        <dbReference type="ARBA" id="ARBA00004752"/>
    </source>
</evidence>
<evidence type="ECO:0000313" key="12">
    <source>
        <dbReference type="EMBL" id="KEQ27105.1"/>
    </source>
</evidence>
<name>A0A081P8T2_9BACL</name>
<protein>
    <recommendedName>
        <fullName evidence="11">L,D-TPase catalytic domain-containing protein</fullName>
    </recommendedName>
</protein>
<evidence type="ECO:0000256" key="4">
    <source>
        <dbReference type="ARBA" id="ARBA00022801"/>
    </source>
</evidence>
<comment type="caution">
    <text evidence="12">The sequence shown here is derived from an EMBL/GenBank/DDBJ whole genome shotgun (WGS) entry which is preliminary data.</text>
</comment>
<organism evidence="12 13">
    <name type="scientific">Paenibacillus tyrfis</name>
    <dbReference type="NCBI Taxonomy" id="1501230"/>
    <lineage>
        <taxon>Bacteria</taxon>
        <taxon>Bacillati</taxon>
        <taxon>Bacillota</taxon>
        <taxon>Bacilli</taxon>
        <taxon>Bacillales</taxon>
        <taxon>Paenibacillaceae</taxon>
        <taxon>Paenibacillus</taxon>
    </lineage>
</organism>
<evidence type="ECO:0000256" key="5">
    <source>
        <dbReference type="ARBA" id="ARBA00022960"/>
    </source>
</evidence>
<keyword evidence="4" id="KW-0378">Hydrolase</keyword>
<proteinExistence type="inferred from homology"/>
<evidence type="ECO:0000313" key="13">
    <source>
        <dbReference type="Proteomes" id="UP000028123"/>
    </source>
</evidence>
<dbReference type="OrthoDB" id="9787225at2"/>
<dbReference type="GO" id="GO:0008360">
    <property type="term" value="P:regulation of cell shape"/>
    <property type="evidence" value="ECO:0007669"/>
    <property type="project" value="UniProtKB-UniRule"/>
</dbReference>
<dbReference type="InterPro" id="IPR005490">
    <property type="entry name" value="LD_TPept_cat_dom"/>
</dbReference>
<dbReference type="GO" id="GO:0071972">
    <property type="term" value="F:peptidoglycan L,D-transpeptidase activity"/>
    <property type="evidence" value="ECO:0007669"/>
    <property type="project" value="TreeGrafter"/>
</dbReference>
<feature type="domain" description="L,D-TPase catalytic" evidence="11">
    <location>
        <begin position="43"/>
        <end position="167"/>
    </location>
</feature>
<dbReference type="CDD" id="cd16913">
    <property type="entry name" value="YkuD_like"/>
    <property type="match status" value="1"/>
</dbReference>
<dbReference type="GO" id="GO:0016740">
    <property type="term" value="F:transferase activity"/>
    <property type="evidence" value="ECO:0007669"/>
    <property type="project" value="UniProtKB-KW"/>
</dbReference>
<evidence type="ECO:0000256" key="3">
    <source>
        <dbReference type="ARBA" id="ARBA00022679"/>
    </source>
</evidence>
<keyword evidence="3" id="KW-0808">Transferase</keyword>
<evidence type="ECO:0000259" key="11">
    <source>
        <dbReference type="PROSITE" id="PS52029"/>
    </source>
</evidence>
<dbReference type="eggNOG" id="COG1376">
    <property type="taxonomic scope" value="Bacteria"/>
</dbReference>
<feature type="active site" description="Proton donor/acceptor" evidence="9">
    <location>
        <position position="127"/>
    </location>
</feature>
<dbReference type="EMBL" id="JNVM01000004">
    <property type="protein sequence ID" value="KEQ27105.1"/>
    <property type="molecule type" value="Genomic_DNA"/>
</dbReference>